<dbReference type="Proteomes" id="UP000286045">
    <property type="component" value="Unassembled WGS sequence"/>
</dbReference>
<comment type="caution">
    <text evidence="2">The sequence shown here is derived from an EMBL/GenBank/DDBJ whole genome shotgun (WGS) entry which is preliminary data.</text>
</comment>
<organism evidence="2 3">
    <name type="scientific">Xylaria grammica</name>
    <dbReference type="NCBI Taxonomy" id="363999"/>
    <lineage>
        <taxon>Eukaryota</taxon>
        <taxon>Fungi</taxon>
        <taxon>Dikarya</taxon>
        <taxon>Ascomycota</taxon>
        <taxon>Pezizomycotina</taxon>
        <taxon>Sordariomycetes</taxon>
        <taxon>Xylariomycetidae</taxon>
        <taxon>Xylariales</taxon>
        <taxon>Xylariaceae</taxon>
        <taxon>Xylaria</taxon>
    </lineage>
</organism>
<sequence length="470" mass="53585">MTIPNVFEPHYPTWHSYPPIHPTKFDAKRSASPITGGPSKPTHTFLQQSNAFQNWVNRKNAERIQLRHGPDYQRFIDELHRYQHLADQGQTPAIRAGAKMDIERIEKEMAEERKNFSAAELQHIKDIETGWVSFVSIDNYQQAVSRQRHLPAAPQVAPERSLSKVERLLGSDGSSLGMSSWAQRCQPTPYKMSYEEAGVEFMDLNDHGSKVLPPRLSEKLPAPAEGVIPWPDKPYEILIPDWFPVAEAQGNIEMYGSTVEEKFNYLLNYIYQLEFAKSQHEYKNKNPNEGGILRDYKWDKQWHQPNPGWPHEHQRKRGGWWKCRKGPTAVAAENKCKLCPDVKISEPTPPAQILADIMKYIGEAMAIVAESDKEEVLKFRSSENDKLSNLEEFRPLVDESAKIWGDRPLTTMEPETILLGARQPWINYNPLRGLDDSTEAVATAQIYVQSMAAKNEEQGRSGNEDAGKGK</sequence>
<accession>A0A439CU22</accession>
<dbReference type="AlphaFoldDB" id="A0A439CU22"/>
<reference evidence="2 3" key="1">
    <citation type="submission" date="2018-12" db="EMBL/GenBank/DDBJ databases">
        <title>Draft genome sequence of Xylaria grammica IHI A82.</title>
        <authorList>
            <person name="Buettner E."/>
            <person name="Kellner H."/>
        </authorList>
    </citation>
    <scope>NUCLEOTIDE SEQUENCE [LARGE SCALE GENOMIC DNA]</scope>
    <source>
        <strain evidence="2 3">IHI A82</strain>
    </source>
</reference>
<evidence type="ECO:0000313" key="3">
    <source>
        <dbReference type="Proteomes" id="UP000286045"/>
    </source>
</evidence>
<evidence type="ECO:0000313" key="2">
    <source>
        <dbReference type="EMBL" id="RWA05669.1"/>
    </source>
</evidence>
<name>A0A439CU22_9PEZI</name>
<proteinExistence type="predicted"/>
<gene>
    <name evidence="2" type="ORF">EKO27_g9437</name>
</gene>
<keyword evidence="3" id="KW-1185">Reference proteome</keyword>
<protein>
    <submittedName>
        <fullName evidence="2">Uncharacterized protein</fullName>
    </submittedName>
</protein>
<dbReference type="EMBL" id="RYZI01000414">
    <property type="protein sequence ID" value="RWA05669.1"/>
    <property type="molecule type" value="Genomic_DNA"/>
</dbReference>
<evidence type="ECO:0000256" key="1">
    <source>
        <dbReference type="SAM" id="Coils"/>
    </source>
</evidence>
<keyword evidence="1" id="KW-0175">Coiled coil</keyword>
<feature type="coiled-coil region" evidence="1">
    <location>
        <begin position="95"/>
        <end position="122"/>
    </location>
</feature>